<evidence type="ECO:0000259" key="2">
    <source>
        <dbReference type="PROSITE" id="PS50943"/>
    </source>
</evidence>
<reference evidence="3 5" key="1">
    <citation type="submission" date="2015-09" db="EMBL/GenBank/DDBJ databases">
        <authorList>
            <consortium name="Pathogen Informatics"/>
        </authorList>
    </citation>
    <scope>NUCLEOTIDE SEQUENCE [LARGE SCALE GENOMIC DNA]</scope>
    <source>
        <strain evidence="3 5">2789STDY5834928</strain>
    </source>
</reference>
<dbReference type="STRING" id="39492.ERS852540_02063"/>
<evidence type="ECO:0000313" key="4">
    <source>
        <dbReference type="EMBL" id="MDB8002689.1"/>
    </source>
</evidence>
<dbReference type="SMART" id="SM00530">
    <property type="entry name" value="HTH_XRE"/>
    <property type="match status" value="1"/>
</dbReference>
<keyword evidence="1" id="KW-0238">DNA-binding</keyword>
<dbReference type="GO" id="GO:0003677">
    <property type="term" value="F:DNA binding"/>
    <property type="evidence" value="ECO:0007669"/>
    <property type="project" value="UniProtKB-KW"/>
</dbReference>
<reference evidence="4" key="2">
    <citation type="submission" date="2023-01" db="EMBL/GenBank/DDBJ databases">
        <title>Human gut microbiome strain richness.</title>
        <authorList>
            <person name="Chen-Liaw A."/>
        </authorList>
    </citation>
    <scope>NUCLEOTIDE SEQUENCE</scope>
    <source>
        <strain evidence="4">1001283st1_G1_1001283B150217_161031</strain>
    </source>
</reference>
<dbReference type="CDD" id="cd00093">
    <property type="entry name" value="HTH_XRE"/>
    <property type="match status" value="1"/>
</dbReference>
<dbReference type="Proteomes" id="UP000095662">
    <property type="component" value="Unassembled WGS sequence"/>
</dbReference>
<name>A0A174ZWN9_9FIRM</name>
<feature type="domain" description="HTH cro/C1-type" evidence="2">
    <location>
        <begin position="7"/>
        <end position="61"/>
    </location>
</feature>
<dbReference type="SUPFAM" id="SSF47413">
    <property type="entry name" value="lambda repressor-like DNA-binding domains"/>
    <property type="match status" value="1"/>
</dbReference>
<evidence type="ECO:0000313" key="3">
    <source>
        <dbReference type="EMBL" id="CUQ90187.1"/>
    </source>
</evidence>
<dbReference type="Gene3D" id="1.10.260.40">
    <property type="entry name" value="lambda repressor-like DNA-binding domains"/>
    <property type="match status" value="1"/>
</dbReference>
<dbReference type="InterPro" id="IPR010982">
    <property type="entry name" value="Lambda_DNA-bd_dom_sf"/>
</dbReference>
<dbReference type="InterPro" id="IPR001387">
    <property type="entry name" value="Cro/C1-type_HTH"/>
</dbReference>
<dbReference type="PANTHER" id="PTHR46558:SF11">
    <property type="entry name" value="HTH-TYPE TRANSCRIPTIONAL REGULATOR XRE"/>
    <property type="match status" value="1"/>
</dbReference>
<evidence type="ECO:0000313" key="5">
    <source>
        <dbReference type="Proteomes" id="UP000095662"/>
    </source>
</evidence>
<dbReference type="Pfam" id="PF01381">
    <property type="entry name" value="HTH_3"/>
    <property type="match status" value="1"/>
</dbReference>
<organism evidence="3 5">
    <name type="scientific">[Eubacterium] siraeum</name>
    <dbReference type="NCBI Taxonomy" id="39492"/>
    <lineage>
        <taxon>Bacteria</taxon>
        <taxon>Bacillati</taxon>
        <taxon>Bacillota</taxon>
        <taxon>Clostridia</taxon>
        <taxon>Eubacteriales</taxon>
        <taxon>Oscillospiraceae</taxon>
        <taxon>Oscillospiraceae incertae sedis</taxon>
    </lineage>
</organism>
<dbReference type="EMBL" id="CZBY01000019">
    <property type="protein sequence ID" value="CUQ90187.1"/>
    <property type="molecule type" value="Genomic_DNA"/>
</dbReference>
<sequence>MTYNDNIKRLREQHGMSQAEVANAIGVSKAAVCGWELGNKTLSIANLCCLADLFLVTTDEILGRRSK</sequence>
<evidence type="ECO:0000256" key="1">
    <source>
        <dbReference type="ARBA" id="ARBA00023125"/>
    </source>
</evidence>
<protein>
    <submittedName>
        <fullName evidence="4">Helix-turn-helix transcriptional regulator</fullName>
    </submittedName>
    <submittedName>
        <fullName evidence="3">Transcriptional regulator, y4mF family</fullName>
    </submittedName>
</protein>
<dbReference type="AlphaFoldDB" id="A0A174ZWN9"/>
<dbReference type="EMBL" id="JAQLXW010000001">
    <property type="protein sequence ID" value="MDB8002689.1"/>
    <property type="molecule type" value="Genomic_DNA"/>
</dbReference>
<accession>A0A174ZWN9</accession>
<dbReference type="OrthoDB" id="9801008at2"/>
<gene>
    <name evidence="3" type="ORF">ERS852540_02063</name>
    <name evidence="4" type="ORF">PNE09_01270</name>
</gene>
<dbReference type="Proteomes" id="UP001210809">
    <property type="component" value="Unassembled WGS sequence"/>
</dbReference>
<dbReference type="PROSITE" id="PS50943">
    <property type="entry name" value="HTH_CROC1"/>
    <property type="match status" value="1"/>
</dbReference>
<proteinExistence type="predicted"/>
<dbReference type="PANTHER" id="PTHR46558">
    <property type="entry name" value="TRACRIPTIONAL REGULATORY PROTEIN-RELATED-RELATED"/>
    <property type="match status" value="1"/>
</dbReference>